<accession>A0A6D2JUL4</accession>
<dbReference type="AlphaFoldDB" id="A0A6D2JUL4"/>
<evidence type="ECO:0000256" key="1">
    <source>
        <dbReference type="SAM" id="MobiDB-lite"/>
    </source>
</evidence>
<gene>
    <name evidence="2" type="ORF">MERR_LOCUS35003</name>
</gene>
<reference evidence="2" key="1">
    <citation type="submission" date="2020-01" db="EMBL/GenBank/DDBJ databases">
        <authorList>
            <person name="Mishra B."/>
        </authorList>
    </citation>
    <scope>NUCLEOTIDE SEQUENCE [LARGE SCALE GENOMIC DNA]</scope>
</reference>
<sequence length="84" mass="9474">MGFEVKPPPYPLNRRAEFINTYMEKLVSWETVSTRLESAMAGAAKGEKEGSDTEDEENQDDVEPEVYLDSNINVSEDSLNESDK</sequence>
<dbReference type="Proteomes" id="UP000467841">
    <property type="component" value="Unassembled WGS sequence"/>
</dbReference>
<comment type="caution">
    <text evidence="2">The sequence shown here is derived from an EMBL/GenBank/DDBJ whole genome shotgun (WGS) entry which is preliminary data.</text>
</comment>
<feature type="region of interest" description="Disordered" evidence="1">
    <location>
        <begin position="40"/>
        <end position="84"/>
    </location>
</feature>
<evidence type="ECO:0008006" key="4">
    <source>
        <dbReference type="Google" id="ProtNLM"/>
    </source>
</evidence>
<organism evidence="2 3">
    <name type="scientific">Microthlaspi erraticum</name>
    <dbReference type="NCBI Taxonomy" id="1685480"/>
    <lineage>
        <taxon>Eukaryota</taxon>
        <taxon>Viridiplantae</taxon>
        <taxon>Streptophyta</taxon>
        <taxon>Embryophyta</taxon>
        <taxon>Tracheophyta</taxon>
        <taxon>Spermatophyta</taxon>
        <taxon>Magnoliopsida</taxon>
        <taxon>eudicotyledons</taxon>
        <taxon>Gunneridae</taxon>
        <taxon>Pentapetalae</taxon>
        <taxon>rosids</taxon>
        <taxon>malvids</taxon>
        <taxon>Brassicales</taxon>
        <taxon>Brassicaceae</taxon>
        <taxon>Coluteocarpeae</taxon>
        <taxon>Microthlaspi</taxon>
    </lineage>
</organism>
<dbReference type="OrthoDB" id="10569952at2759"/>
<dbReference type="EMBL" id="CACVBM020001383">
    <property type="protein sequence ID" value="CAA7047768.1"/>
    <property type="molecule type" value="Genomic_DNA"/>
</dbReference>
<name>A0A6D2JUL4_9BRAS</name>
<proteinExistence type="predicted"/>
<keyword evidence="3" id="KW-1185">Reference proteome</keyword>
<evidence type="ECO:0000313" key="2">
    <source>
        <dbReference type="EMBL" id="CAA7047768.1"/>
    </source>
</evidence>
<feature type="compositionally biased region" description="Acidic residues" evidence="1">
    <location>
        <begin position="52"/>
        <end position="66"/>
    </location>
</feature>
<protein>
    <recommendedName>
        <fullName evidence="4">Manganese/iron superoxide dismutase C-terminal domain-containing protein</fullName>
    </recommendedName>
</protein>
<evidence type="ECO:0000313" key="3">
    <source>
        <dbReference type="Proteomes" id="UP000467841"/>
    </source>
</evidence>